<dbReference type="InterPro" id="IPR052350">
    <property type="entry name" value="Metallo-dep_Lactonases"/>
</dbReference>
<dbReference type="PANTHER" id="PTHR43569">
    <property type="entry name" value="AMIDOHYDROLASE"/>
    <property type="match status" value="1"/>
</dbReference>
<dbReference type="RefSeq" id="WP_311500455.1">
    <property type="nucleotide sequence ID" value="NZ_JAVRHN010000008.1"/>
</dbReference>
<accession>A0ABU3DTV7</accession>
<dbReference type="Gene3D" id="3.20.20.140">
    <property type="entry name" value="Metal-dependent hydrolases"/>
    <property type="match status" value="1"/>
</dbReference>
<dbReference type="InterPro" id="IPR006680">
    <property type="entry name" value="Amidohydro-rel"/>
</dbReference>
<dbReference type="InterPro" id="IPR032466">
    <property type="entry name" value="Metal_Hydrolase"/>
</dbReference>
<gene>
    <name evidence="3" type="ORF">RM541_12325</name>
</gene>
<dbReference type="Proteomes" id="UP001253848">
    <property type="component" value="Unassembled WGS sequence"/>
</dbReference>
<dbReference type="SUPFAM" id="SSF51556">
    <property type="entry name" value="Metallo-dependent hydrolases"/>
    <property type="match status" value="1"/>
</dbReference>
<evidence type="ECO:0000313" key="3">
    <source>
        <dbReference type="EMBL" id="MDT0687150.1"/>
    </source>
</evidence>
<evidence type="ECO:0000256" key="1">
    <source>
        <dbReference type="ARBA" id="ARBA00038310"/>
    </source>
</evidence>
<comment type="caution">
    <text evidence="3">The sequence shown here is derived from an EMBL/GenBank/DDBJ whole genome shotgun (WGS) entry which is preliminary data.</text>
</comment>
<feature type="domain" description="Amidohydrolase-related" evidence="2">
    <location>
        <begin position="7"/>
        <end position="186"/>
    </location>
</feature>
<sequence length="188" mass="21254">MDHSLARFSENKMFKGVRHTVYDEKGGFMTDPAFQRGVSKLANFGLIYEVLVFPYQLPGAIALAEKFPEQKFVLDHLAKPDVSKPPSEQWKQDIQQLAENENVFCKVSGLLSEAGKNWNPPDFIPFLDVIVKSFGMERLMFGSDWPVSLSGGSYEESLKIVEDYFSAYSEEDLKKVMGGTACEFYNIV</sequence>
<evidence type="ECO:0000313" key="4">
    <source>
        <dbReference type="Proteomes" id="UP001253848"/>
    </source>
</evidence>
<organism evidence="3 4">
    <name type="scientific">Autumnicola psychrophila</name>
    <dbReference type="NCBI Taxonomy" id="3075592"/>
    <lineage>
        <taxon>Bacteria</taxon>
        <taxon>Pseudomonadati</taxon>
        <taxon>Bacteroidota</taxon>
        <taxon>Flavobacteriia</taxon>
        <taxon>Flavobacteriales</taxon>
        <taxon>Flavobacteriaceae</taxon>
        <taxon>Autumnicola</taxon>
    </lineage>
</organism>
<dbReference type="EMBL" id="JAVRHN010000008">
    <property type="protein sequence ID" value="MDT0687150.1"/>
    <property type="molecule type" value="Genomic_DNA"/>
</dbReference>
<proteinExistence type="inferred from homology"/>
<protein>
    <submittedName>
        <fullName evidence="3">Amidohydrolase family protein</fullName>
    </submittedName>
</protein>
<evidence type="ECO:0000259" key="2">
    <source>
        <dbReference type="Pfam" id="PF04909"/>
    </source>
</evidence>
<dbReference type="PANTHER" id="PTHR43569:SF2">
    <property type="entry name" value="AMIDOHYDROLASE-RELATED DOMAIN-CONTAINING PROTEIN"/>
    <property type="match status" value="1"/>
</dbReference>
<dbReference type="Pfam" id="PF04909">
    <property type="entry name" value="Amidohydro_2"/>
    <property type="match status" value="1"/>
</dbReference>
<reference evidence="3 4" key="1">
    <citation type="submission" date="2023-09" db="EMBL/GenBank/DDBJ databases">
        <authorList>
            <person name="Rey-Velasco X."/>
        </authorList>
    </citation>
    <scope>NUCLEOTIDE SEQUENCE [LARGE SCALE GENOMIC DNA]</scope>
    <source>
        <strain evidence="3 4">F225</strain>
    </source>
</reference>
<comment type="similarity">
    <text evidence="1">Belongs to the metallo-dependent hydrolases superfamily.</text>
</comment>
<name>A0ABU3DTV7_9FLAO</name>
<keyword evidence="4" id="KW-1185">Reference proteome</keyword>